<name>A0A6J5PXF8_9CAUD</name>
<accession>A0A6J5PXF8</accession>
<proteinExistence type="predicted"/>
<evidence type="ECO:0000313" key="1">
    <source>
        <dbReference type="EMBL" id="CAB4174816.1"/>
    </source>
</evidence>
<gene>
    <name evidence="1" type="ORF">UFOVP972_81</name>
</gene>
<sequence>MSSLEDLDRLFELGFIDERRLILDRLALQRDLGELRYVDQYTVSSIIDSRFDYLIRRWFDLSQGQEYRVTQKLILVYRRGCEFKRSDLTHSFRLYPEYLNQLRNLFKPETCQE</sequence>
<organism evidence="1">
    <name type="scientific">uncultured Caudovirales phage</name>
    <dbReference type="NCBI Taxonomy" id="2100421"/>
    <lineage>
        <taxon>Viruses</taxon>
        <taxon>Duplodnaviria</taxon>
        <taxon>Heunggongvirae</taxon>
        <taxon>Uroviricota</taxon>
        <taxon>Caudoviricetes</taxon>
        <taxon>Peduoviridae</taxon>
        <taxon>Maltschvirus</taxon>
        <taxon>Maltschvirus maltsch</taxon>
    </lineage>
</organism>
<reference evidence="1" key="1">
    <citation type="submission" date="2020-05" db="EMBL/GenBank/DDBJ databases">
        <authorList>
            <person name="Chiriac C."/>
            <person name="Salcher M."/>
            <person name="Ghai R."/>
            <person name="Kavagutti S V."/>
        </authorList>
    </citation>
    <scope>NUCLEOTIDE SEQUENCE</scope>
</reference>
<dbReference type="EMBL" id="LR796923">
    <property type="protein sequence ID" value="CAB4174816.1"/>
    <property type="molecule type" value="Genomic_DNA"/>
</dbReference>
<protein>
    <submittedName>
        <fullName evidence="1">Uncharacterized protein</fullName>
    </submittedName>
</protein>